<dbReference type="EMBL" id="KV426008">
    <property type="protein sequence ID" value="KZV92464.1"/>
    <property type="molecule type" value="Genomic_DNA"/>
</dbReference>
<keyword evidence="2" id="KW-0436">Ligase</keyword>
<evidence type="ECO:0000256" key="10">
    <source>
        <dbReference type="PIRSR" id="PIRSR601233-3"/>
    </source>
</evidence>
<comment type="catalytic activity">
    <reaction evidence="7">
        <text>a 3'-end 3'-phospho-ribonucleotide-RNA + a 5'-end dephospho-ribonucleoside-RNA + GTP = a ribonucleotidyl-ribonucleotide-RNA + GMP + diphosphate</text>
        <dbReference type="Rhea" id="RHEA:68076"/>
        <dbReference type="Rhea" id="RHEA-COMP:10463"/>
        <dbReference type="Rhea" id="RHEA-COMP:13936"/>
        <dbReference type="Rhea" id="RHEA-COMP:17355"/>
        <dbReference type="ChEBI" id="CHEBI:33019"/>
        <dbReference type="ChEBI" id="CHEBI:37565"/>
        <dbReference type="ChEBI" id="CHEBI:58115"/>
        <dbReference type="ChEBI" id="CHEBI:83062"/>
        <dbReference type="ChEBI" id="CHEBI:138284"/>
        <dbReference type="ChEBI" id="CHEBI:173118"/>
        <dbReference type="EC" id="6.5.1.8"/>
    </reaction>
</comment>
<gene>
    <name evidence="12" type="ORF">EXIGLDRAFT_614391</name>
</gene>
<feature type="region of interest" description="Disordered" evidence="11">
    <location>
        <begin position="375"/>
        <end position="400"/>
    </location>
</feature>
<dbReference type="STRING" id="1314781.A0A165HU13"/>
<keyword evidence="6 10" id="KW-0464">Manganese</keyword>
<dbReference type="GO" id="GO:0046872">
    <property type="term" value="F:metal ion binding"/>
    <property type="evidence" value="ECO:0007669"/>
    <property type="project" value="UniProtKB-KW"/>
</dbReference>
<dbReference type="PANTHER" id="PTHR11118">
    <property type="entry name" value="RNA-SPLICING LIGASE RTCB HOMOLOG"/>
    <property type="match status" value="1"/>
</dbReference>
<dbReference type="Pfam" id="PF01139">
    <property type="entry name" value="RtcB"/>
    <property type="match status" value="2"/>
</dbReference>
<feature type="active site" description="GMP-histidine intermediate" evidence="8">
    <location>
        <position position="378"/>
    </location>
</feature>
<evidence type="ECO:0000256" key="2">
    <source>
        <dbReference type="ARBA" id="ARBA00022598"/>
    </source>
</evidence>
<sequence>MGSRALTLTLNANHSKKSTIIVPLDADDVHARILREARNKFRSKALSRVYLLGGIELNVEDDLPFGTTQVWVSKGEDYTGPPAPGPSRLDAAPAVRVMARQSYIDALAVKQLEAVAALPDIREVVGMPDLHPGSRFPIGCAIAADGVYPALVGSDIGCGIALYFLAARRKATPARLAARLVGLDAPWTGDRRAWLARYDLEGDDEDLGTVGAGNHFAELCDVEAVLHPVPAHPLLNDGALCLLVHSGSRGRGAAILAEQTSKGASNPYLSPGSPELDAYLAKHDAAVRWGRANRDLIAHRVRACLFSDDDQEEQAPDLQKLADVSHNAVERRASDNLYVHRKGAAPSLPSPALIPCPGSRGTFSYLLAATGTSPSLAHGAGRRHPRANMHEGASSVPTRTTALGSEVVCEDRVLMLEERPEAYKDIETVVRDMEELGMARAMVKLRPVVSYKIREGAGAK</sequence>
<dbReference type="PANTHER" id="PTHR11118:SF1">
    <property type="entry name" value="RNA-SPLICING LIGASE RTCB HOMOLOG"/>
    <property type="match status" value="1"/>
</dbReference>
<dbReference type="InterPro" id="IPR001233">
    <property type="entry name" value="RtcB"/>
</dbReference>
<evidence type="ECO:0000256" key="5">
    <source>
        <dbReference type="ARBA" id="ARBA00023134"/>
    </source>
</evidence>
<organism evidence="12 13">
    <name type="scientific">Exidia glandulosa HHB12029</name>
    <dbReference type="NCBI Taxonomy" id="1314781"/>
    <lineage>
        <taxon>Eukaryota</taxon>
        <taxon>Fungi</taxon>
        <taxon>Dikarya</taxon>
        <taxon>Basidiomycota</taxon>
        <taxon>Agaricomycotina</taxon>
        <taxon>Agaricomycetes</taxon>
        <taxon>Auriculariales</taxon>
        <taxon>Exidiaceae</taxon>
        <taxon>Exidia</taxon>
    </lineage>
</organism>
<feature type="binding site" evidence="9">
    <location>
        <begin position="326"/>
        <end position="327"/>
    </location>
    <ligand>
        <name>GMP</name>
        <dbReference type="ChEBI" id="CHEBI:58115"/>
    </ligand>
</feature>
<keyword evidence="3 10" id="KW-0479">Metal-binding</keyword>
<protein>
    <recommendedName>
        <fullName evidence="1">3'-phosphate/5'-hydroxy nucleic acid ligase</fullName>
        <ecNumber evidence="1">6.5.1.8</ecNumber>
    </recommendedName>
</protein>
<evidence type="ECO:0000256" key="1">
    <source>
        <dbReference type="ARBA" id="ARBA00012726"/>
    </source>
</evidence>
<comment type="cofactor">
    <cofactor evidence="10">
        <name>Mn(2+)</name>
        <dbReference type="ChEBI" id="CHEBI:29035"/>
    </cofactor>
    <text evidence="10">Binds 2 manganese ions per subunit.</text>
</comment>
<dbReference type="OrthoDB" id="10249697at2759"/>
<keyword evidence="4 9" id="KW-0547">Nucleotide-binding</keyword>
<dbReference type="GO" id="GO:0006396">
    <property type="term" value="P:RNA processing"/>
    <property type="evidence" value="ECO:0007669"/>
    <property type="project" value="InterPro"/>
</dbReference>
<dbReference type="AlphaFoldDB" id="A0A165HU13"/>
<proteinExistence type="predicted"/>
<feature type="binding site" evidence="10">
    <location>
        <position position="245"/>
    </location>
    <ligand>
        <name>Mn(2+)</name>
        <dbReference type="ChEBI" id="CHEBI:29035"/>
        <label>2</label>
    </ligand>
</feature>
<accession>A0A165HU13</accession>
<dbReference type="GO" id="GO:0170057">
    <property type="term" value="F:RNA ligase (GTP) activity"/>
    <property type="evidence" value="ECO:0007669"/>
    <property type="project" value="UniProtKB-EC"/>
</dbReference>
<dbReference type="EC" id="6.5.1.8" evidence="1"/>
<evidence type="ECO:0000256" key="3">
    <source>
        <dbReference type="ARBA" id="ARBA00022723"/>
    </source>
</evidence>
<reference evidence="12 13" key="1">
    <citation type="journal article" date="2016" name="Mol. Biol. Evol.">
        <title>Comparative Genomics of Early-Diverging Mushroom-Forming Fungi Provides Insights into the Origins of Lignocellulose Decay Capabilities.</title>
        <authorList>
            <person name="Nagy L.G."/>
            <person name="Riley R."/>
            <person name="Tritt A."/>
            <person name="Adam C."/>
            <person name="Daum C."/>
            <person name="Floudas D."/>
            <person name="Sun H."/>
            <person name="Yadav J.S."/>
            <person name="Pangilinan J."/>
            <person name="Larsson K.H."/>
            <person name="Matsuura K."/>
            <person name="Barry K."/>
            <person name="Labutti K."/>
            <person name="Kuo R."/>
            <person name="Ohm R.A."/>
            <person name="Bhattacharya S.S."/>
            <person name="Shirouzu T."/>
            <person name="Yoshinaga Y."/>
            <person name="Martin F.M."/>
            <person name="Grigoriev I.V."/>
            <person name="Hibbett D.S."/>
        </authorList>
    </citation>
    <scope>NUCLEOTIDE SEQUENCE [LARGE SCALE GENOMIC DNA]</scope>
    <source>
        <strain evidence="12 13">HHB12029</strain>
    </source>
</reference>
<evidence type="ECO:0000256" key="8">
    <source>
        <dbReference type="PIRSR" id="PIRSR601233-1"/>
    </source>
</evidence>
<feature type="binding site" evidence="9">
    <location>
        <begin position="378"/>
        <end position="381"/>
    </location>
    <ligand>
        <name>GMP</name>
        <dbReference type="ChEBI" id="CHEBI:58115"/>
    </ligand>
</feature>
<dbReference type="Gene3D" id="3.90.1860.10">
    <property type="entry name" value="tRNA-splicing ligase RtcB"/>
    <property type="match status" value="1"/>
</dbReference>
<keyword evidence="5 9" id="KW-0342">GTP-binding</keyword>
<dbReference type="Proteomes" id="UP000077266">
    <property type="component" value="Unassembled WGS sequence"/>
</dbReference>
<dbReference type="GO" id="GO:0005525">
    <property type="term" value="F:GTP binding"/>
    <property type="evidence" value="ECO:0007669"/>
    <property type="project" value="UniProtKB-KW"/>
</dbReference>
<evidence type="ECO:0000313" key="13">
    <source>
        <dbReference type="Proteomes" id="UP000077266"/>
    </source>
</evidence>
<evidence type="ECO:0000256" key="7">
    <source>
        <dbReference type="ARBA" id="ARBA00047746"/>
    </source>
</evidence>
<evidence type="ECO:0000313" key="12">
    <source>
        <dbReference type="EMBL" id="KZV92464.1"/>
    </source>
</evidence>
<feature type="binding site" evidence="10">
    <location>
        <position position="326"/>
    </location>
    <ligand>
        <name>Mn(2+)</name>
        <dbReference type="ChEBI" id="CHEBI:29035"/>
        <label>2</label>
    </ligand>
</feature>
<evidence type="ECO:0000256" key="11">
    <source>
        <dbReference type="SAM" id="MobiDB-lite"/>
    </source>
</evidence>
<feature type="binding site" evidence="10">
    <location>
        <position position="215"/>
    </location>
    <ligand>
        <name>Mn(2+)</name>
        <dbReference type="ChEBI" id="CHEBI:29035"/>
        <label>1</label>
    </ligand>
</feature>
<feature type="binding site" evidence="9">
    <location>
        <position position="364"/>
    </location>
    <ligand>
        <name>GMP</name>
        <dbReference type="ChEBI" id="CHEBI:58115"/>
    </ligand>
</feature>
<dbReference type="InParanoid" id="A0A165HU13"/>
<dbReference type="InterPro" id="IPR036025">
    <property type="entry name" value="RtcB-like_sf"/>
</dbReference>
<dbReference type="GO" id="GO:0003972">
    <property type="term" value="F:RNA ligase (ATP) activity"/>
    <property type="evidence" value="ECO:0007669"/>
    <property type="project" value="TreeGrafter"/>
</dbReference>
<dbReference type="SUPFAM" id="SSF103365">
    <property type="entry name" value="Hypothetical protein PH1602"/>
    <property type="match status" value="1"/>
</dbReference>
<evidence type="ECO:0000256" key="6">
    <source>
        <dbReference type="ARBA" id="ARBA00023211"/>
    </source>
</evidence>
<evidence type="ECO:0000256" key="4">
    <source>
        <dbReference type="ARBA" id="ARBA00022741"/>
    </source>
</evidence>
<name>A0A165HU13_EXIGL</name>
<evidence type="ECO:0000256" key="9">
    <source>
        <dbReference type="PIRSR" id="PIRSR601233-2"/>
    </source>
</evidence>
<keyword evidence="13" id="KW-1185">Reference proteome</keyword>
<feature type="binding site" evidence="9">
    <location>
        <begin position="214"/>
        <end position="218"/>
    </location>
    <ligand>
        <name>GMP</name>
        <dbReference type="ChEBI" id="CHEBI:58115"/>
    </ligand>
</feature>